<feature type="compositionally biased region" description="Basic and acidic residues" evidence="1">
    <location>
        <begin position="92"/>
        <end position="104"/>
    </location>
</feature>
<accession>A0ABW7I4S8</accession>
<proteinExistence type="predicted"/>
<keyword evidence="3" id="KW-1185">Reference proteome</keyword>
<comment type="caution">
    <text evidence="2">The sequence shown here is derived from an EMBL/GenBank/DDBJ whole genome shotgun (WGS) entry which is preliminary data.</text>
</comment>
<sequence>MALLALPASAQEAEAPDEGASLIEEGARMLFEGLMQQTEPALEELRQMAEKFGPQLRGFAEEMGPALAEILKDVEDLSVYEAPEQLPNGDIIIRRKEPLPKDAPEGPLEDAPMPEGEIEI</sequence>
<reference evidence="2 3" key="1">
    <citation type="submission" date="2024-10" db="EMBL/GenBank/DDBJ databases">
        <authorList>
            <person name="Yang X.-N."/>
        </authorList>
    </citation>
    <scope>NUCLEOTIDE SEQUENCE [LARGE SCALE GENOMIC DNA]</scope>
    <source>
        <strain evidence="2 3">CAU 1059</strain>
    </source>
</reference>
<evidence type="ECO:0000313" key="2">
    <source>
        <dbReference type="EMBL" id="MFH0253179.1"/>
    </source>
</evidence>
<dbReference type="RefSeq" id="WP_377168189.1">
    <property type="nucleotide sequence ID" value="NZ_JBHTJC010000001.1"/>
</dbReference>
<gene>
    <name evidence="2" type="ORF">ACGRVM_04700</name>
</gene>
<dbReference type="EMBL" id="JBIHMM010000001">
    <property type="protein sequence ID" value="MFH0253179.1"/>
    <property type="molecule type" value="Genomic_DNA"/>
</dbReference>
<evidence type="ECO:0008006" key="4">
    <source>
        <dbReference type="Google" id="ProtNLM"/>
    </source>
</evidence>
<evidence type="ECO:0000256" key="1">
    <source>
        <dbReference type="SAM" id="MobiDB-lite"/>
    </source>
</evidence>
<dbReference type="Proteomes" id="UP001607157">
    <property type="component" value="Unassembled WGS sequence"/>
</dbReference>
<feature type="region of interest" description="Disordered" evidence="1">
    <location>
        <begin position="91"/>
        <end position="120"/>
    </location>
</feature>
<organism evidence="2 3">
    <name type="scientific">Roseovarius aquimarinus</name>
    <dbReference type="NCBI Taxonomy" id="1229156"/>
    <lineage>
        <taxon>Bacteria</taxon>
        <taxon>Pseudomonadati</taxon>
        <taxon>Pseudomonadota</taxon>
        <taxon>Alphaproteobacteria</taxon>
        <taxon>Rhodobacterales</taxon>
        <taxon>Roseobacteraceae</taxon>
        <taxon>Roseovarius</taxon>
    </lineage>
</organism>
<protein>
    <recommendedName>
        <fullName evidence="4">AAA+ family ATPase</fullName>
    </recommendedName>
</protein>
<name>A0ABW7I4S8_9RHOB</name>
<evidence type="ECO:0000313" key="3">
    <source>
        <dbReference type="Proteomes" id="UP001607157"/>
    </source>
</evidence>